<dbReference type="RefSeq" id="WP_354505569.1">
    <property type="nucleotide sequence ID" value="NZ_JBEPMO010000001.1"/>
</dbReference>
<dbReference type="EMBL" id="JBEPMO010000001">
    <property type="protein sequence ID" value="MET3730539.1"/>
    <property type="molecule type" value="Genomic_DNA"/>
</dbReference>
<dbReference type="Proteomes" id="UP001549146">
    <property type="component" value="Unassembled WGS sequence"/>
</dbReference>
<evidence type="ECO:0000313" key="3">
    <source>
        <dbReference type="Proteomes" id="UP001549146"/>
    </source>
</evidence>
<name>A0ABV2LR47_9FLAO</name>
<comment type="caution">
    <text evidence="2">The sequence shown here is derived from an EMBL/GenBank/DDBJ whole genome shotgun (WGS) entry which is preliminary data.</text>
</comment>
<reference evidence="2 3" key="1">
    <citation type="submission" date="2024-06" db="EMBL/GenBank/DDBJ databases">
        <title>Genomic Encyclopedia of Type Strains, Phase IV (KMG-IV): sequencing the most valuable type-strain genomes for metagenomic binning, comparative biology and taxonomic classification.</title>
        <authorList>
            <person name="Goeker M."/>
        </authorList>
    </citation>
    <scope>NUCLEOTIDE SEQUENCE [LARGE SCALE GENOMIC DNA]</scope>
    <source>
        <strain evidence="2 3">DSM 29388</strain>
    </source>
</reference>
<accession>A0ABV2LR47</accession>
<dbReference type="NCBIfam" id="NF033708">
    <property type="entry name" value="T9SS_Cterm_ChiA"/>
    <property type="match status" value="1"/>
</dbReference>
<feature type="domain" description="Ig-like" evidence="1">
    <location>
        <begin position="221"/>
        <end position="300"/>
    </location>
</feature>
<evidence type="ECO:0000259" key="1">
    <source>
        <dbReference type="Pfam" id="PF19081"/>
    </source>
</evidence>
<dbReference type="Gene3D" id="2.60.120.260">
    <property type="entry name" value="Galactose-binding domain-like"/>
    <property type="match status" value="2"/>
</dbReference>
<dbReference type="Pfam" id="PF19081">
    <property type="entry name" value="Ig_7"/>
    <property type="match status" value="1"/>
</dbReference>
<evidence type="ECO:0000313" key="2">
    <source>
        <dbReference type="EMBL" id="MET3730539.1"/>
    </source>
</evidence>
<keyword evidence="3" id="KW-1185">Reference proteome</keyword>
<protein>
    <recommendedName>
        <fullName evidence="1">Ig-like domain-containing protein</fullName>
    </recommendedName>
</protein>
<organism evidence="2 3">
    <name type="scientific">Moheibacter stercoris</name>
    <dbReference type="NCBI Taxonomy" id="1628251"/>
    <lineage>
        <taxon>Bacteria</taxon>
        <taxon>Pseudomonadati</taxon>
        <taxon>Bacteroidota</taxon>
        <taxon>Flavobacteriia</taxon>
        <taxon>Flavobacteriales</taxon>
        <taxon>Weeksellaceae</taxon>
        <taxon>Moheibacter</taxon>
    </lineage>
</organism>
<gene>
    <name evidence="2" type="ORF">ABID46_000091</name>
</gene>
<sequence length="1131" mass="124170">MKTFYLLCAFFILLGESYSQTVFHQDNFEQFTSDGSLGTTMIGGWTADTNAYCNNNNYWYIYNNASNGIEGRSLMISAIYNTCSVLSANYFGNVASDRYAFTNIDATNYTNLSLEFDWRCNGEVNGVNRRDYGQVAYRIGNSGPWTALTTGGTNNDGYYHSRSSIQNTTINLPAILNGQNFQLGFRWVNNNSGGNIPPFVIDNIKISGNSTLPCEEITASASRNVVCAGENVTLNANSSGTGFTYNWYSDWDNDSETGTLIGTGSTLTLTVTESQAIRLVGTKSGCSKHDYVVVHVSATPTEINVSPTSIIGCSDDIIELSVTDGGIIPEIAFYESFNIGESSIPWLTSAQVSGGNAQFILWGLYASGNPSTWRSNDNTDYVKVDSDRFTLLFGAHNTESNLISPPFSLQDYSAPIELSFYHHYRYYNGDSGRVQISTDLGETWTNLQTFNSTVGASNNFSLNTINLNAYAGQPSVMLRFNYTANNDWYWALDNIKVTGIPAATTITWSPTTDLYTDSSGTTPYSGGHATTVYASPDETTTYTVSASTSVGCPSTNTIVISKGDKTWSGNNTNWANAANWTPNGVPTINHCVKIPSTSTPPVVLNNNSAEAKKIEIANGGGLTIKSNGILTVRNNIINNGNGDNFILESDANLLQENPLAVNIGNMRAERFVQDMNNILPAHMDYVYWSSPVTGQAIHDGTNSIFSPGTPRNRNYEYRESNDYFYPTADQTFKKGKGYAIRAETGINPETGQNFVNGYDKTYKFTGIPNNGTIVSEEVIKFTDDIHGHNMIGNPYPSNLNLVDFLTANSSKIEYVAHFWTNNTTTPYQSGTGYTGNSYATFNGSGGVAASAGPSGYDMTDIPNGIVKVGQGFLIKAKPAGHNQNLVFENNSRSAGDGFFFQKNTEDRFWLTLTSPDQMNNMMLIGYNEDATDGFEMMFDAPLVTESSDAIYSLLNDQKLAINGLAAPFSRNDIIPIGFKSFKNGVHTIQLFNAEGVFIDHDIFIKDKYRKTIHNLKHSPFEFKSGAGEFNDRFEIVFKRTNISASSSTKSSLADKPGSIIISSKNNSIFASVEKENIIQIDVYDLFGKLLFQSKNINSNTYLTPKQFKNQIVFVNVITETGLRESKKIIFD</sequence>
<dbReference type="InterPro" id="IPR044023">
    <property type="entry name" value="Ig_7"/>
</dbReference>
<proteinExistence type="predicted"/>